<gene>
    <name evidence="11" type="ORF">COV00_02395</name>
</gene>
<dbReference type="GO" id="GO:0016763">
    <property type="term" value="F:pentosyltransferase activity"/>
    <property type="evidence" value="ECO:0007669"/>
    <property type="project" value="TreeGrafter"/>
</dbReference>
<name>A0A2M8L8S3_9BACT</name>
<dbReference type="Proteomes" id="UP000230603">
    <property type="component" value="Unassembled WGS sequence"/>
</dbReference>
<feature type="chain" id="PRO_5014689337" description="Glycosyltransferase RgtA/B/C/D-like domain-containing protein" evidence="9">
    <location>
        <begin position="27"/>
        <end position="596"/>
    </location>
</feature>
<evidence type="ECO:0000256" key="3">
    <source>
        <dbReference type="ARBA" id="ARBA00022676"/>
    </source>
</evidence>
<evidence type="ECO:0000256" key="7">
    <source>
        <dbReference type="ARBA" id="ARBA00023136"/>
    </source>
</evidence>
<keyword evidence="4" id="KW-0808">Transferase</keyword>
<feature type="transmembrane region" description="Helical" evidence="8">
    <location>
        <begin position="240"/>
        <end position="260"/>
    </location>
</feature>
<feature type="transmembrane region" description="Helical" evidence="8">
    <location>
        <begin position="306"/>
        <end position="327"/>
    </location>
</feature>
<proteinExistence type="predicted"/>
<feature type="transmembrane region" description="Helical" evidence="8">
    <location>
        <begin position="404"/>
        <end position="423"/>
    </location>
</feature>
<evidence type="ECO:0000259" key="10">
    <source>
        <dbReference type="Pfam" id="PF13231"/>
    </source>
</evidence>
<dbReference type="InterPro" id="IPR050297">
    <property type="entry name" value="LipidA_mod_glycosyltrf_83"/>
</dbReference>
<keyword evidence="2" id="KW-1003">Cell membrane</keyword>
<keyword evidence="7 8" id="KW-0472">Membrane</keyword>
<feature type="signal peptide" evidence="9">
    <location>
        <begin position="1"/>
        <end position="26"/>
    </location>
</feature>
<dbReference type="PANTHER" id="PTHR33908">
    <property type="entry name" value="MANNOSYLTRANSFERASE YKCB-RELATED"/>
    <property type="match status" value="1"/>
</dbReference>
<evidence type="ECO:0000256" key="1">
    <source>
        <dbReference type="ARBA" id="ARBA00004651"/>
    </source>
</evidence>
<dbReference type="PANTHER" id="PTHR33908:SF11">
    <property type="entry name" value="MEMBRANE PROTEIN"/>
    <property type="match status" value="1"/>
</dbReference>
<comment type="subcellular location">
    <subcellularLocation>
        <location evidence="1">Cell membrane</location>
        <topology evidence="1">Multi-pass membrane protein</topology>
    </subcellularLocation>
</comment>
<feature type="transmembrane region" description="Helical" evidence="8">
    <location>
        <begin position="187"/>
        <end position="220"/>
    </location>
</feature>
<accession>A0A2M8L8S3</accession>
<evidence type="ECO:0000256" key="9">
    <source>
        <dbReference type="SAM" id="SignalP"/>
    </source>
</evidence>
<keyword evidence="9" id="KW-0732">Signal</keyword>
<dbReference type="InterPro" id="IPR038731">
    <property type="entry name" value="RgtA/B/C-like"/>
</dbReference>
<evidence type="ECO:0000313" key="12">
    <source>
        <dbReference type="Proteomes" id="UP000230603"/>
    </source>
</evidence>
<feature type="transmembrane region" description="Helical" evidence="8">
    <location>
        <begin position="163"/>
        <end position="180"/>
    </location>
</feature>
<keyword evidence="3" id="KW-0328">Glycosyltransferase</keyword>
<dbReference type="GO" id="GO:0009103">
    <property type="term" value="P:lipopolysaccharide biosynthetic process"/>
    <property type="evidence" value="ECO:0007669"/>
    <property type="project" value="UniProtKB-ARBA"/>
</dbReference>
<keyword evidence="6 8" id="KW-1133">Transmembrane helix</keyword>
<feature type="transmembrane region" description="Helical" evidence="8">
    <location>
        <begin position="378"/>
        <end position="398"/>
    </location>
</feature>
<reference evidence="12" key="1">
    <citation type="submission" date="2017-09" db="EMBL/GenBank/DDBJ databases">
        <title>Depth-based differentiation of microbial function through sediment-hosted aquifers and enrichment of novel symbionts in the deep terrestrial subsurface.</title>
        <authorList>
            <person name="Probst A.J."/>
            <person name="Ladd B."/>
            <person name="Jarett J.K."/>
            <person name="Geller-Mcgrath D.E."/>
            <person name="Sieber C.M.K."/>
            <person name="Emerson J.B."/>
            <person name="Anantharaman K."/>
            <person name="Thomas B.C."/>
            <person name="Malmstrom R."/>
            <person name="Stieglmeier M."/>
            <person name="Klingl A."/>
            <person name="Woyke T."/>
            <person name="Ryan C.M."/>
            <person name="Banfield J.F."/>
        </authorList>
    </citation>
    <scope>NUCLEOTIDE SEQUENCE [LARGE SCALE GENOMIC DNA]</scope>
</reference>
<feature type="domain" description="Glycosyltransferase RgtA/B/C/D-like" evidence="10">
    <location>
        <begin position="111"/>
        <end position="218"/>
    </location>
</feature>
<evidence type="ECO:0000256" key="5">
    <source>
        <dbReference type="ARBA" id="ARBA00022692"/>
    </source>
</evidence>
<evidence type="ECO:0000256" key="6">
    <source>
        <dbReference type="ARBA" id="ARBA00022989"/>
    </source>
</evidence>
<dbReference type="AlphaFoldDB" id="A0A2M8L8S3"/>
<feature type="transmembrane region" description="Helical" evidence="8">
    <location>
        <begin position="461"/>
        <end position="482"/>
    </location>
</feature>
<sequence>MPYSAKSAAKCLLLVMFLLLFSSSWNDSATMDEMAHIPAGYSYLSQQDYRLNPEHPPLIKDLSAIPLLTLGLNFPTDVKAWTEDINGQWEMGKIFIYESGNDADKILRFSRFPIMLLAILFGWLFFKWVRGLYGDKVALLALFLFVFSPTFLAHSKYVTTDLGAAFGFFIGIAAFVNFLFKPNRKNLLITGAAFGAAQLLKFSLVILAPLYLLLGVLWIFLKNYEEKFIWKKFLKEEIKIIGQIILIGLVGLAIIWAFYIPHVWNYPVEKQISDTNFTLNSFGIKPLANLTTWMAGIPVIRGLGQYFLGVLMVIQRAAGGNTAYFLGEVGGGGWPHYFPVLYLLKEHLALHILTLIAIIFGIKNMLAVQEKNLKNITAWLKENFSLTASFIFIAIYWIQAITSPLNIGVRHVLPTFPFIYLLVSRQVIRWLKDYSIETPMNFWEWLKEFYKFYMQPLKRGLLVFILLLWIFFSVIITFPHYLSYYNIAGGGAENGYKIAVDSNYDWGQDLKRLKIWASKNLRPDEKIAIDYFGGGNPKYYFGEQYEAWWSDKGRPNRWFALSLTFLQGAAENDDYSWIKNKKPVARAGKSIFIYKF</sequence>
<feature type="transmembrane region" description="Helical" evidence="8">
    <location>
        <begin position="347"/>
        <end position="366"/>
    </location>
</feature>
<protein>
    <recommendedName>
        <fullName evidence="10">Glycosyltransferase RgtA/B/C/D-like domain-containing protein</fullName>
    </recommendedName>
</protein>
<dbReference type="GO" id="GO:0005886">
    <property type="term" value="C:plasma membrane"/>
    <property type="evidence" value="ECO:0007669"/>
    <property type="project" value="UniProtKB-SubCell"/>
</dbReference>
<evidence type="ECO:0000313" key="11">
    <source>
        <dbReference type="EMBL" id="PJE73018.1"/>
    </source>
</evidence>
<evidence type="ECO:0000256" key="8">
    <source>
        <dbReference type="SAM" id="Phobius"/>
    </source>
</evidence>
<feature type="transmembrane region" description="Helical" evidence="8">
    <location>
        <begin position="109"/>
        <end position="126"/>
    </location>
</feature>
<comment type="caution">
    <text evidence="11">The sequence shown here is derived from an EMBL/GenBank/DDBJ whole genome shotgun (WGS) entry which is preliminary data.</text>
</comment>
<organism evidence="11 12">
    <name type="scientific">Candidatus Tagabacteria bacterium CG10_big_fil_rev_8_21_14_0_10_40_13</name>
    <dbReference type="NCBI Taxonomy" id="1975022"/>
    <lineage>
        <taxon>Bacteria</taxon>
        <taxon>Candidatus Tagaibacteriota</taxon>
    </lineage>
</organism>
<feature type="transmembrane region" description="Helical" evidence="8">
    <location>
        <begin position="138"/>
        <end position="157"/>
    </location>
</feature>
<dbReference type="Pfam" id="PF13231">
    <property type="entry name" value="PMT_2"/>
    <property type="match status" value="1"/>
</dbReference>
<dbReference type="EMBL" id="PFEP01000030">
    <property type="protein sequence ID" value="PJE73018.1"/>
    <property type="molecule type" value="Genomic_DNA"/>
</dbReference>
<evidence type="ECO:0000256" key="4">
    <source>
        <dbReference type="ARBA" id="ARBA00022679"/>
    </source>
</evidence>
<evidence type="ECO:0000256" key="2">
    <source>
        <dbReference type="ARBA" id="ARBA00022475"/>
    </source>
</evidence>
<keyword evidence="5 8" id="KW-0812">Transmembrane</keyword>